<dbReference type="EMBL" id="JAGGKS010000010">
    <property type="protein sequence ID" value="MBP1927191.1"/>
    <property type="molecule type" value="Genomic_DNA"/>
</dbReference>
<sequence>MYDEYEKIRLSVIDELKFDPDDMNINFMGVSIKNDTIYFTLKDKSGYTVDLKRLLVHEFTHIVTMALTEGKTQIDWLWEGTAKYLAQDRDFSESDYKEMIEKGLPEFYMLNNESRYIYGYSMVEYIIETYGREKLIELLVKQGDIDDVLNITVDEFKDGWKGFLEEKIELND</sequence>
<evidence type="ECO:0008006" key="3">
    <source>
        <dbReference type="Google" id="ProtNLM"/>
    </source>
</evidence>
<gene>
    <name evidence="1" type="ORF">J2Z76_003064</name>
</gene>
<keyword evidence="2" id="KW-1185">Reference proteome</keyword>
<proteinExistence type="predicted"/>
<name>A0ABS4GHL4_9FIRM</name>
<evidence type="ECO:0000313" key="1">
    <source>
        <dbReference type="EMBL" id="MBP1927191.1"/>
    </source>
</evidence>
<accession>A0ABS4GHL4</accession>
<dbReference type="Proteomes" id="UP001519342">
    <property type="component" value="Unassembled WGS sequence"/>
</dbReference>
<dbReference type="RefSeq" id="WP_209512901.1">
    <property type="nucleotide sequence ID" value="NZ_JAGGKS010000010.1"/>
</dbReference>
<organism evidence="1 2">
    <name type="scientific">Sedimentibacter acidaminivorans</name>
    <dbReference type="NCBI Taxonomy" id="913099"/>
    <lineage>
        <taxon>Bacteria</taxon>
        <taxon>Bacillati</taxon>
        <taxon>Bacillota</taxon>
        <taxon>Tissierellia</taxon>
        <taxon>Sedimentibacter</taxon>
    </lineage>
</organism>
<evidence type="ECO:0000313" key="2">
    <source>
        <dbReference type="Proteomes" id="UP001519342"/>
    </source>
</evidence>
<protein>
    <recommendedName>
        <fullName evidence="3">Peptidase MA-like domain-containing protein</fullName>
    </recommendedName>
</protein>
<reference evidence="1 2" key="1">
    <citation type="submission" date="2021-03" db="EMBL/GenBank/DDBJ databases">
        <title>Genomic Encyclopedia of Type Strains, Phase IV (KMG-IV): sequencing the most valuable type-strain genomes for metagenomic binning, comparative biology and taxonomic classification.</title>
        <authorList>
            <person name="Goeker M."/>
        </authorList>
    </citation>
    <scope>NUCLEOTIDE SEQUENCE [LARGE SCALE GENOMIC DNA]</scope>
    <source>
        <strain evidence="1 2">DSM 24004</strain>
    </source>
</reference>
<comment type="caution">
    <text evidence="1">The sequence shown here is derived from an EMBL/GenBank/DDBJ whole genome shotgun (WGS) entry which is preliminary data.</text>
</comment>